<dbReference type="OrthoDB" id="696777at2759"/>
<dbReference type="GO" id="GO:0003723">
    <property type="term" value="F:RNA binding"/>
    <property type="evidence" value="ECO:0007669"/>
    <property type="project" value="UniProtKB-UniRule"/>
</dbReference>
<sequence>MRLPERGRLFVGGVSPSTGDAELRSHFRRFGEVSDICLPKDSITGRPRCFAFVQFIRPSDAARALADPHHVIDGREVTHHLKKFSFA</sequence>
<dbReference type="InterPro" id="IPR053260">
    <property type="entry name" value="hnRNP"/>
</dbReference>
<proteinExistence type="predicted"/>
<dbReference type="Gene3D" id="3.30.70.330">
    <property type="match status" value="1"/>
</dbReference>
<dbReference type="InterPro" id="IPR000504">
    <property type="entry name" value="RRM_dom"/>
</dbReference>
<accession>A0A835EQP9</accession>
<dbReference type="AlphaFoldDB" id="A0A835EQP9"/>
<dbReference type="PROSITE" id="PS50102">
    <property type="entry name" value="RRM"/>
    <property type="match status" value="1"/>
</dbReference>
<evidence type="ECO:0000313" key="4">
    <source>
        <dbReference type="Proteomes" id="UP000636709"/>
    </source>
</evidence>
<feature type="domain" description="RRM" evidence="2">
    <location>
        <begin position="7"/>
        <end position="87"/>
    </location>
</feature>
<dbReference type="InterPro" id="IPR012677">
    <property type="entry name" value="Nucleotide-bd_a/b_plait_sf"/>
</dbReference>
<reference evidence="3" key="1">
    <citation type="submission" date="2020-07" db="EMBL/GenBank/DDBJ databases">
        <title>Genome sequence and genetic diversity analysis of an under-domesticated orphan crop, white fonio (Digitaria exilis).</title>
        <authorList>
            <person name="Bennetzen J.L."/>
            <person name="Chen S."/>
            <person name="Ma X."/>
            <person name="Wang X."/>
            <person name="Yssel A.E.J."/>
            <person name="Chaluvadi S.R."/>
            <person name="Johnson M."/>
            <person name="Gangashetty P."/>
            <person name="Hamidou F."/>
            <person name="Sanogo M.D."/>
            <person name="Zwaenepoel A."/>
            <person name="Wallace J."/>
            <person name="Van De Peer Y."/>
            <person name="Van Deynze A."/>
        </authorList>
    </citation>
    <scope>NUCLEOTIDE SEQUENCE</scope>
    <source>
        <tissue evidence="3">Leaves</tissue>
    </source>
</reference>
<dbReference type="PANTHER" id="PTHR48035:SF2">
    <property type="entry name" value="RNA-BINDING REGION RNP-1 DOMAIN-CONTAINING PROTEIN"/>
    <property type="match status" value="1"/>
</dbReference>
<comment type="caution">
    <text evidence="3">The sequence shown here is derived from an EMBL/GenBank/DDBJ whole genome shotgun (WGS) entry which is preliminary data.</text>
</comment>
<dbReference type="EMBL" id="JACEFO010001734">
    <property type="protein sequence ID" value="KAF8714747.1"/>
    <property type="molecule type" value="Genomic_DNA"/>
</dbReference>
<organism evidence="3 4">
    <name type="scientific">Digitaria exilis</name>
    <dbReference type="NCBI Taxonomy" id="1010633"/>
    <lineage>
        <taxon>Eukaryota</taxon>
        <taxon>Viridiplantae</taxon>
        <taxon>Streptophyta</taxon>
        <taxon>Embryophyta</taxon>
        <taxon>Tracheophyta</taxon>
        <taxon>Spermatophyta</taxon>
        <taxon>Magnoliopsida</taxon>
        <taxon>Liliopsida</taxon>
        <taxon>Poales</taxon>
        <taxon>Poaceae</taxon>
        <taxon>PACMAD clade</taxon>
        <taxon>Panicoideae</taxon>
        <taxon>Panicodae</taxon>
        <taxon>Paniceae</taxon>
        <taxon>Anthephorinae</taxon>
        <taxon>Digitaria</taxon>
    </lineage>
</organism>
<dbReference type="SMART" id="SM00360">
    <property type="entry name" value="RRM"/>
    <property type="match status" value="1"/>
</dbReference>
<keyword evidence="1" id="KW-0694">RNA-binding</keyword>
<dbReference type="Pfam" id="PF00076">
    <property type="entry name" value="RRM_1"/>
    <property type="match status" value="1"/>
</dbReference>
<keyword evidence="4" id="KW-1185">Reference proteome</keyword>
<dbReference type="InterPro" id="IPR035979">
    <property type="entry name" value="RBD_domain_sf"/>
</dbReference>
<name>A0A835EQP9_9POAL</name>
<evidence type="ECO:0000256" key="1">
    <source>
        <dbReference type="PROSITE-ProRule" id="PRU00176"/>
    </source>
</evidence>
<evidence type="ECO:0000259" key="2">
    <source>
        <dbReference type="PROSITE" id="PS50102"/>
    </source>
</evidence>
<dbReference type="PANTHER" id="PTHR48035">
    <property type="entry name" value="HETEROGENEOUS NUCLEAR RIBONUCLEOPROTEIN 1"/>
    <property type="match status" value="1"/>
</dbReference>
<evidence type="ECO:0000313" key="3">
    <source>
        <dbReference type="EMBL" id="KAF8714747.1"/>
    </source>
</evidence>
<dbReference type="Proteomes" id="UP000636709">
    <property type="component" value="Unassembled WGS sequence"/>
</dbReference>
<gene>
    <name evidence="3" type="ORF">HU200_027270</name>
</gene>
<dbReference type="SUPFAM" id="SSF54928">
    <property type="entry name" value="RNA-binding domain, RBD"/>
    <property type="match status" value="1"/>
</dbReference>
<protein>
    <recommendedName>
        <fullName evidence="2">RRM domain-containing protein</fullName>
    </recommendedName>
</protein>